<gene>
    <name evidence="1" type="ORF">LTS18_005274</name>
</gene>
<proteinExistence type="predicted"/>
<reference evidence="1" key="1">
    <citation type="submission" date="2024-09" db="EMBL/GenBank/DDBJ databases">
        <title>Black Yeasts Isolated from many extreme environments.</title>
        <authorList>
            <person name="Coleine C."/>
            <person name="Stajich J.E."/>
            <person name="Selbmann L."/>
        </authorList>
    </citation>
    <scope>NUCLEOTIDE SEQUENCE</scope>
    <source>
        <strain evidence="1">CCFEE 5737</strain>
    </source>
</reference>
<protein>
    <submittedName>
        <fullName evidence="1">Uncharacterized protein</fullName>
    </submittedName>
</protein>
<name>A0ACC3DCF8_9PEZI</name>
<comment type="caution">
    <text evidence="1">The sequence shown here is derived from an EMBL/GenBank/DDBJ whole genome shotgun (WGS) entry which is preliminary data.</text>
</comment>
<accession>A0ACC3DCF8</accession>
<evidence type="ECO:0000313" key="1">
    <source>
        <dbReference type="EMBL" id="KAK3065237.1"/>
    </source>
</evidence>
<organism evidence="1 2">
    <name type="scientific">Coniosporium uncinatum</name>
    <dbReference type="NCBI Taxonomy" id="93489"/>
    <lineage>
        <taxon>Eukaryota</taxon>
        <taxon>Fungi</taxon>
        <taxon>Dikarya</taxon>
        <taxon>Ascomycota</taxon>
        <taxon>Pezizomycotina</taxon>
        <taxon>Dothideomycetes</taxon>
        <taxon>Dothideomycetes incertae sedis</taxon>
        <taxon>Coniosporium</taxon>
    </lineage>
</organism>
<dbReference type="EMBL" id="JAWDJW010006346">
    <property type="protein sequence ID" value="KAK3065237.1"/>
    <property type="molecule type" value="Genomic_DNA"/>
</dbReference>
<dbReference type="Proteomes" id="UP001186974">
    <property type="component" value="Unassembled WGS sequence"/>
</dbReference>
<evidence type="ECO:0000313" key="2">
    <source>
        <dbReference type="Proteomes" id="UP001186974"/>
    </source>
</evidence>
<keyword evidence="2" id="KW-1185">Reference proteome</keyword>
<sequence length="356" mass="40179">MSDRIIMAHAAEKGLQWEATRRVGALLAQGDGPGKYKVTDIDLLKETDWEDAVELINHQFKSGRKHITASGVTTTDRYREYKPLTPVATEPSPVTASSVRRPINRETRTPIITASKRDFESTYQTRSAIMVAAQSYYSCPRRCNRGLYCLPDDRDLYIHYAMGEADLTSLVDLIAMASRRGELLTVEEPGSVWKQRVIREAAIKKAKKGGSVSASQTDYQPPPAPTYPQWYQQAPPWQQQPPPSYGYSQQAHPQPPPPQSASPARKSSPVSRDPDVDNLGFYCDWLGRKYRQYQAGIEEAKGKLLGDFYTIKSFHEMNDTEVRKLLQSSGLCQSLKRHIKEFQREQRAAAENEQVA</sequence>